<feature type="transmembrane region" description="Helical" evidence="1">
    <location>
        <begin position="12"/>
        <end position="39"/>
    </location>
</feature>
<keyword evidence="1" id="KW-1133">Transmembrane helix</keyword>
<organism evidence="3 4">
    <name type="scientific">Marmoricola endophyticus</name>
    <dbReference type="NCBI Taxonomy" id="2040280"/>
    <lineage>
        <taxon>Bacteria</taxon>
        <taxon>Bacillati</taxon>
        <taxon>Actinomycetota</taxon>
        <taxon>Actinomycetes</taxon>
        <taxon>Propionibacteriales</taxon>
        <taxon>Nocardioidaceae</taxon>
        <taxon>Marmoricola</taxon>
    </lineage>
</organism>
<evidence type="ECO:0000313" key="3">
    <source>
        <dbReference type="EMBL" id="GGF49638.1"/>
    </source>
</evidence>
<keyword evidence="4" id="KW-1185">Reference proteome</keyword>
<evidence type="ECO:0000313" key="4">
    <source>
        <dbReference type="Proteomes" id="UP000649179"/>
    </source>
</evidence>
<evidence type="ECO:0000256" key="1">
    <source>
        <dbReference type="SAM" id="Phobius"/>
    </source>
</evidence>
<dbReference type="EMBL" id="BMKQ01000001">
    <property type="protein sequence ID" value="GGF49638.1"/>
    <property type="molecule type" value="Genomic_DNA"/>
</dbReference>
<dbReference type="Pfam" id="PF23494">
    <property type="entry name" value="bPH_10"/>
    <property type="match status" value="1"/>
</dbReference>
<accession>A0A917F5B7</accession>
<keyword evidence="1" id="KW-0472">Membrane</keyword>
<reference evidence="3" key="2">
    <citation type="submission" date="2020-09" db="EMBL/GenBank/DDBJ databases">
        <authorList>
            <person name="Sun Q."/>
            <person name="Zhou Y."/>
        </authorList>
    </citation>
    <scope>NUCLEOTIDE SEQUENCE</scope>
    <source>
        <strain evidence="3">CGMCC 1.16067</strain>
    </source>
</reference>
<dbReference type="AlphaFoldDB" id="A0A917F5B7"/>
<gene>
    <name evidence="3" type="ORF">GCM10011519_24460</name>
</gene>
<dbReference type="Proteomes" id="UP000649179">
    <property type="component" value="Unassembled WGS sequence"/>
</dbReference>
<name>A0A917F5B7_9ACTN</name>
<evidence type="ECO:0000259" key="2">
    <source>
        <dbReference type="Pfam" id="PF23494"/>
    </source>
</evidence>
<dbReference type="RefSeq" id="WP_188780019.1">
    <property type="nucleotide sequence ID" value="NZ_BMKQ01000001.1"/>
</dbReference>
<dbReference type="InterPro" id="IPR057798">
    <property type="entry name" value="PH_YqeB"/>
</dbReference>
<sequence>MSSTHVGLDAGSTGFLVGGSVLVCGALSFVVPGLTSWAVGQEWLPAQDLLPTLEDAAHAAPFVVRLGVMLLVGLALGLFLRHASRTIEVADSELWVVEGGKRTRWGRRQVASVSLSGRRISLRDATDAELVEVSLDSPPADVRRELAERGWPLVD</sequence>
<keyword evidence="1" id="KW-0812">Transmembrane</keyword>
<comment type="caution">
    <text evidence="3">The sequence shown here is derived from an EMBL/GenBank/DDBJ whole genome shotgun (WGS) entry which is preliminary data.</text>
</comment>
<proteinExistence type="predicted"/>
<feature type="transmembrane region" description="Helical" evidence="1">
    <location>
        <begin position="59"/>
        <end position="80"/>
    </location>
</feature>
<protein>
    <recommendedName>
        <fullName evidence="2">YqeB PH domain-containing protein</fullName>
    </recommendedName>
</protein>
<reference evidence="3" key="1">
    <citation type="journal article" date="2014" name="Int. J. Syst. Evol. Microbiol.">
        <title>Complete genome sequence of Corynebacterium casei LMG S-19264T (=DSM 44701T), isolated from a smear-ripened cheese.</title>
        <authorList>
            <consortium name="US DOE Joint Genome Institute (JGI-PGF)"/>
            <person name="Walter F."/>
            <person name="Albersmeier A."/>
            <person name="Kalinowski J."/>
            <person name="Ruckert C."/>
        </authorList>
    </citation>
    <scope>NUCLEOTIDE SEQUENCE</scope>
    <source>
        <strain evidence="3">CGMCC 1.16067</strain>
    </source>
</reference>
<feature type="domain" description="YqeB PH" evidence="2">
    <location>
        <begin position="4"/>
        <end position="152"/>
    </location>
</feature>